<gene>
    <name evidence="14" type="ORF">GPEL0_01r2947</name>
</gene>
<reference evidence="14 15" key="1">
    <citation type="submission" date="2017-04" db="EMBL/GenBank/DDBJ databases">
        <authorList>
            <consortium name="Geobacter pelophilus Genome Sequencing"/>
            <person name="Aoyagi T."/>
            <person name="Koike H."/>
            <person name="Hori T."/>
        </authorList>
    </citation>
    <scope>NUCLEOTIDE SEQUENCE [LARGE SCALE GENOMIC DNA]</scope>
    <source>
        <strain evidence="14 15">Drf2</strain>
    </source>
</reference>
<keyword evidence="7" id="KW-0998">Cell outer membrane</keyword>
<comment type="similarity">
    <text evidence="2">Belongs to the TamA family.</text>
</comment>
<sequence>MRRGFVADTDRGEISMPKRFPIYLALACLAVLFHCAPAVFAADPVEIAVTGVEGDALENARQALALPYGLVRDGKVDRLWLERFAKQAPEKVRQALQPYGYYKSEVSARVGQTRDGKLNLQVVVNPGDPVRVTEVTVELKGAGAEGRRLRRMRDAFPVRPGEVLLQPDYERGKGALQALAQKMGYLDASFPRHEIRISEDRSKARIALVLDTGPRFYFGQAVIQGAPDYPDSYLKRFVAFKEGEPFSYAKVGETQLNFANSERFRQVVVTPERERAENARVPVVVQLTEAPRRTVRPGVGYGTDTGARFSTHYRDLNLFHKGHDLDLSLYAAQRLQGFAGRYTIPSTSDYRSSTSLQLNLQKEDVTSYLSKIVALELDRNIGLGRGELATAYVRLLQEVFTVGDENANSRLVLPGFRFSKETFNDLVRPRRGYAYTLELRGAHPYLGSDSGLIQGIAHANLLFPLPWRLSLQSRGDVAYSLLDDPFSELPPSIRFFAGGDQSVRGYSYQSLGPRDASGQVVGGKHLLVGSLELLRSLYKDWGVSVFYDIGNAFNNYADMRLKDGTGVGIHYYTAVGGLNLYLAKPLATGAGSFRIHFTVGFQL</sequence>
<dbReference type="EMBL" id="BDQG01000001">
    <property type="protein sequence ID" value="GAW67230.1"/>
    <property type="molecule type" value="Genomic_DNA"/>
</dbReference>
<keyword evidence="6" id="KW-0472">Membrane</keyword>
<dbReference type="Gene3D" id="3.10.20.310">
    <property type="entry name" value="membrane protein fhac"/>
    <property type="match status" value="3"/>
</dbReference>
<dbReference type="Gene3D" id="2.40.160.50">
    <property type="entry name" value="membrane protein fhac: a member of the omp85/tpsb transporter family"/>
    <property type="match status" value="1"/>
</dbReference>
<proteinExistence type="inferred from homology"/>
<keyword evidence="5 10" id="KW-0732">Signal</keyword>
<dbReference type="InterPro" id="IPR039910">
    <property type="entry name" value="D15-like"/>
</dbReference>
<evidence type="ECO:0000256" key="7">
    <source>
        <dbReference type="ARBA" id="ARBA00023237"/>
    </source>
</evidence>
<evidence type="ECO:0000256" key="6">
    <source>
        <dbReference type="ARBA" id="ARBA00023136"/>
    </source>
</evidence>
<evidence type="ECO:0000256" key="2">
    <source>
        <dbReference type="ARBA" id="ARBA00010248"/>
    </source>
</evidence>
<feature type="domain" description="POTRA" evidence="12">
    <location>
        <begin position="217"/>
        <end position="289"/>
    </location>
</feature>
<name>A0ABQ0MJH7_9BACT</name>
<feature type="domain" description="TamA POTRA" evidence="13">
    <location>
        <begin position="46"/>
        <end position="126"/>
    </location>
</feature>
<protein>
    <recommendedName>
        <fullName evidence="3">Translocation and assembly module subunit TamA</fullName>
    </recommendedName>
    <alternativeName>
        <fullName evidence="8">Autotransporter assembly factor TamA</fullName>
    </alternativeName>
</protein>
<organism evidence="14 15">
    <name type="scientific">Geoanaerobacter pelophilus</name>
    <dbReference type="NCBI Taxonomy" id="60036"/>
    <lineage>
        <taxon>Bacteria</taxon>
        <taxon>Pseudomonadati</taxon>
        <taxon>Thermodesulfobacteriota</taxon>
        <taxon>Desulfuromonadia</taxon>
        <taxon>Geobacterales</taxon>
        <taxon>Geobacteraceae</taxon>
        <taxon>Geoanaerobacter</taxon>
    </lineage>
</organism>
<dbReference type="PANTHER" id="PTHR12815:SF47">
    <property type="entry name" value="TRANSLOCATION AND ASSEMBLY MODULE SUBUNIT TAMA"/>
    <property type="match status" value="1"/>
</dbReference>
<evidence type="ECO:0000259" key="11">
    <source>
        <dbReference type="Pfam" id="PF01103"/>
    </source>
</evidence>
<accession>A0ABQ0MJH7</accession>
<evidence type="ECO:0000256" key="1">
    <source>
        <dbReference type="ARBA" id="ARBA00004442"/>
    </source>
</evidence>
<dbReference type="InterPro" id="IPR035243">
    <property type="entry name" value="TamA_POTRA_Dom_1"/>
</dbReference>
<comment type="caution">
    <text evidence="14">The sequence shown here is derived from an EMBL/GenBank/DDBJ whole genome shotgun (WGS) entry which is preliminary data.</text>
</comment>
<evidence type="ECO:0000256" key="8">
    <source>
        <dbReference type="ARBA" id="ARBA00033063"/>
    </source>
</evidence>
<feature type="signal peptide" evidence="10">
    <location>
        <begin position="1"/>
        <end position="41"/>
    </location>
</feature>
<evidence type="ECO:0000256" key="3">
    <source>
        <dbReference type="ARBA" id="ARBA00015419"/>
    </source>
</evidence>
<evidence type="ECO:0000259" key="12">
    <source>
        <dbReference type="Pfam" id="PF07244"/>
    </source>
</evidence>
<evidence type="ECO:0000256" key="5">
    <source>
        <dbReference type="ARBA" id="ARBA00022729"/>
    </source>
</evidence>
<evidence type="ECO:0000256" key="4">
    <source>
        <dbReference type="ARBA" id="ARBA00022692"/>
    </source>
</evidence>
<reference evidence="15" key="2">
    <citation type="submission" date="2017-05" db="EMBL/GenBank/DDBJ databases">
        <title>Draft genome sequence of Geobacter pelophilus, a iron(III)-reducing bacteria.</title>
        <authorList>
            <person name="Aoyagi T."/>
            <person name="Koike H."/>
            <person name="Morita T."/>
            <person name="Sato Y."/>
            <person name="Habe H."/>
            <person name="Hori T."/>
        </authorList>
    </citation>
    <scope>NUCLEOTIDE SEQUENCE [LARGE SCALE GENOMIC DNA]</scope>
    <source>
        <strain evidence="15">Drf2</strain>
    </source>
</reference>
<evidence type="ECO:0000256" key="10">
    <source>
        <dbReference type="SAM" id="SignalP"/>
    </source>
</evidence>
<evidence type="ECO:0000313" key="14">
    <source>
        <dbReference type="EMBL" id="GAW67230.1"/>
    </source>
</evidence>
<dbReference type="InterPro" id="IPR010827">
    <property type="entry name" value="BamA/TamA_POTRA"/>
</dbReference>
<keyword evidence="15" id="KW-1185">Reference proteome</keyword>
<evidence type="ECO:0000259" key="13">
    <source>
        <dbReference type="Pfam" id="PF17243"/>
    </source>
</evidence>
<comment type="subcellular location">
    <subcellularLocation>
        <location evidence="1">Cell outer membrane</location>
    </subcellularLocation>
</comment>
<keyword evidence="4" id="KW-0812">Transmembrane</keyword>
<dbReference type="Proteomes" id="UP000194153">
    <property type="component" value="Unassembled WGS sequence"/>
</dbReference>
<dbReference type="Pfam" id="PF01103">
    <property type="entry name" value="Omp85"/>
    <property type="match status" value="1"/>
</dbReference>
<dbReference type="PANTHER" id="PTHR12815">
    <property type="entry name" value="SORTING AND ASSEMBLY MACHINERY SAMM50 PROTEIN FAMILY MEMBER"/>
    <property type="match status" value="1"/>
</dbReference>
<evidence type="ECO:0000313" key="15">
    <source>
        <dbReference type="Proteomes" id="UP000194153"/>
    </source>
</evidence>
<feature type="domain" description="Bacterial surface antigen (D15)" evidence="11">
    <location>
        <begin position="317"/>
        <end position="601"/>
    </location>
</feature>
<evidence type="ECO:0000256" key="9">
    <source>
        <dbReference type="ARBA" id="ARBA00093548"/>
    </source>
</evidence>
<dbReference type="Pfam" id="PF07244">
    <property type="entry name" value="POTRA"/>
    <property type="match status" value="1"/>
</dbReference>
<dbReference type="InterPro" id="IPR000184">
    <property type="entry name" value="Bac_surfAg_D15"/>
</dbReference>
<feature type="chain" id="PRO_5045159524" description="Translocation and assembly module subunit TamA" evidence="10">
    <location>
        <begin position="42"/>
        <end position="603"/>
    </location>
</feature>
<dbReference type="Pfam" id="PF17243">
    <property type="entry name" value="POTRA_TamA_1"/>
    <property type="match status" value="1"/>
</dbReference>
<comment type="subunit">
    <text evidence="9">Interacts with TamB to form the translocation and assembly module (TAM).</text>
</comment>